<name>E3MXA6_CAERE</name>
<gene>
    <name evidence="2" type="ORF">CRE_28837</name>
</gene>
<dbReference type="Proteomes" id="UP000008281">
    <property type="component" value="Unassembled WGS sequence"/>
</dbReference>
<protein>
    <recommendedName>
        <fullName evidence="1">Sdz-33 F-box domain-containing protein</fullName>
    </recommendedName>
</protein>
<evidence type="ECO:0000259" key="1">
    <source>
        <dbReference type="Pfam" id="PF07735"/>
    </source>
</evidence>
<dbReference type="InterPro" id="IPR012885">
    <property type="entry name" value="F-box_Sdz-33"/>
</dbReference>
<dbReference type="InParanoid" id="E3MXA6"/>
<accession>E3MXA6</accession>
<dbReference type="PANTHER" id="PTHR21503">
    <property type="entry name" value="F-BOX-CONTAINING HYPOTHETICAL PROTEIN C.ELEGANS"/>
    <property type="match status" value="1"/>
</dbReference>
<dbReference type="Pfam" id="PF07735">
    <property type="entry name" value="FBA_2"/>
    <property type="match status" value="1"/>
</dbReference>
<reference evidence="2" key="1">
    <citation type="submission" date="2007-07" db="EMBL/GenBank/DDBJ databases">
        <title>PCAP assembly of the Caenorhabditis remanei genome.</title>
        <authorList>
            <consortium name="The Caenorhabditis remanei Sequencing Consortium"/>
            <person name="Wilson R.K."/>
        </authorList>
    </citation>
    <scope>NUCLEOTIDE SEQUENCE [LARGE SCALE GENOMIC DNA]</scope>
    <source>
        <strain evidence="2">PB4641</strain>
    </source>
</reference>
<dbReference type="GeneID" id="9802507"/>
<feature type="domain" description="Sdz-33 F-box" evidence="1">
    <location>
        <begin position="170"/>
        <end position="219"/>
    </location>
</feature>
<dbReference type="AlphaFoldDB" id="E3MXA6"/>
<evidence type="ECO:0000313" key="2">
    <source>
        <dbReference type="EMBL" id="EFP11591.1"/>
    </source>
</evidence>
<dbReference type="HOGENOM" id="CLU_044397_1_0_1"/>
<dbReference type="KEGG" id="crq:GCK72_003753"/>
<proteinExistence type="predicted"/>
<keyword evidence="3" id="KW-1185">Reference proteome</keyword>
<evidence type="ECO:0000313" key="3">
    <source>
        <dbReference type="Proteomes" id="UP000008281"/>
    </source>
</evidence>
<organism evidence="3">
    <name type="scientific">Caenorhabditis remanei</name>
    <name type="common">Caenorhabditis vulgaris</name>
    <dbReference type="NCBI Taxonomy" id="31234"/>
    <lineage>
        <taxon>Eukaryota</taxon>
        <taxon>Metazoa</taxon>
        <taxon>Ecdysozoa</taxon>
        <taxon>Nematoda</taxon>
        <taxon>Chromadorea</taxon>
        <taxon>Rhabditida</taxon>
        <taxon>Rhabditina</taxon>
        <taxon>Rhabditomorpha</taxon>
        <taxon>Rhabditoidea</taxon>
        <taxon>Rhabditidae</taxon>
        <taxon>Peloderinae</taxon>
        <taxon>Caenorhabditis</taxon>
    </lineage>
</organism>
<dbReference type="RefSeq" id="XP_003099165.2">
    <property type="nucleotide sequence ID" value="XM_003099117.2"/>
</dbReference>
<dbReference type="PANTHER" id="PTHR21503:SF48">
    <property type="entry name" value="F-BOX ASSOCIATED DOMAIN-CONTAINING PROTEIN-RELATED"/>
    <property type="match status" value="1"/>
</dbReference>
<dbReference type="EMBL" id="DS268491">
    <property type="protein sequence ID" value="EFP11591.1"/>
    <property type="molecule type" value="Genomic_DNA"/>
</dbReference>
<dbReference type="CTD" id="9802507"/>
<sequence>MFSCWNIQFFNRKDPTFPLSKKMNTCVSFSRPQIADHCEVNLTDGNAVLTIPEVVEFSRKQISNWNNKTSIFTNFWPVNKKKLTSNTMKIVEKIQMAFPKITFSLTLHSNDLKDQNVMDALLNKTWKKVTVDGGELKADDLDKIMGMDNSNKNFVFKNTKFPTNYRHKNAFNFASIEYDDALWVQSDDLLTVTNKQVVRLGRTALKSQDLNLLLKTWHRSPHDIFDILTIRNNTNELNMEETFKDLVTLTVDWRRKHHHSVYLRTDNSNNHRDLPDLTVNISGRNIQMSAHNYDEWLDEPRILKTLIRKKSLEDELVTLDEGSVRRDEIIAEIENVLAQLTIDQIYFEDGKAKTEMTKLAATYMITLYYRTFRAQRGV</sequence>